<protein>
    <recommendedName>
        <fullName evidence="1">FAD-dependent thymidylate synthase</fullName>
        <ecNumber evidence="1">2.1.1.148</ecNumber>
    </recommendedName>
</protein>
<proteinExistence type="predicted"/>
<dbReference type="OrthoDB" id="9780625at2"/>
<name>C8VXW3_DESAS</name>
<dbReference type="eggNOG" id="COG1351">
    <property type="taxonomic scope" value="Bacteria"/>
</dbReference>
<dbReference type="PANTHER" id="PTHR34934">
    <property type="entry name" value="FLAVIN-DEPENDENT THYMIDYLATE SYNTHASE"/>
    <property type="match status" value="1"/>
</dbReference>
<dbReference type="EC" id="2.1.1.148" evidence="1"/>
<dbReference type="GO" id="GO:0050797">
    <property type="term" value="F:thymidylate synthase (FAD) activity"/>
    <property type="evidence" value="ECO:0007669"/>
    <property type="project" value="UniProtKB-UniRule"/>
</dbReference>
<dbReference type="RefSeq" id="WP_015759270.1">
    <property type="nucleotide sequence ID" value="NC_013216.1"/>
</dbReference>
<dbReference type="HOGENOM" id="CLU_077585_0_0_9"/>
<evidence type="ECO:0000313" key="3">
    <source>
        <dbReference type="Proteomes" id="UP000002217"/>
    </source>
</evidence>
<dbReference type="STRING" id="485916.Dtox_3898"/>
<evidence type="ECO:0000313" key="2">
    <source>
        <dbReference type="EMBL" id="ACV64592.1"/>
    </source>
</evidence>
<sequence length="216" mass="24916">MKVLLIEYTSPLAVIKATAMPYQSKESIDVVSRVWNSGHRSIARHGMASFLVEGVSQSLLRQLSRHPHINLTVKSSRFCNMDEVNNAVPPFISLTDRFEYNDDYETIMKIYHKWSEKDGYNNREQRNELAKLMLPLGSTTDLVLSGNYQALYEFLQLRLCERAEWEIRQLANRLKYILSEIMPVIFKELNCKGNELGYCPEIHGSCGKHMVKQKVG</sequence>
<dbReference type="PROSITE" id="PS51331">
    <property type="entry name" value="THYX"/>
    <property type="match status" value="1"/>
</dbReference>
<dbReference type="InterPro" id="IPR036098">
    <property type="entry name" value="Thymidylate_synthase_ThyX_sf"/>
</dbReference>
<gene>
    <name evidence="2" type="ordered locus">Dtox_3898</name>
</gene>
<dbReference type="Pfam" id="PF02511">
    <property type="entry name" value="Thy1"/>
    <property type="match status" value="1"/>
</dbReference>
<dbReference type="PANTHER" id="PTHR34934:SF1">
    <property type="entry name" value="FLAVIN-DEPENDENT THYMIDYLATE SYNTHASE"/>
    <property type="match status" value="1"/>
</dbReference>
<dbReference type="Gene3D" id="3.30.1360.170">
    <property type="match status" value="1"/>
</dbReference>
<dbReference type="GO" id="GO:0050660">
    <property type="term" value="F:flavin adenine dinucleotide binding"/>
    <property type="evidence" value="ECO:0007669"/>
    <property type="project" value="UniProtKB-UniRule"/>
</dbReference>
<evidence type="ECO:0000256" key="1">
    <source>
        <dbReference type="NCBIfam" id="TIGR02170"/>
    </source>
</evidence>
<dbReference type="EMBL" id="CP001720">
    <property type="protein sequence ID" value="ACV64592.1"/>
    <property type="molecule type" value="Genomic_DNA"/>
</dbReference>
<dbReference type="GO" id="GO:0004799">
    <property type="term" value="F:thymidylate synthase activity"/>
    <property type="evidence" value="ECO:0007669"/>
    <property type="project" value="TreeGrafter"/>
</dbReference>
<keyword evidence="3" id="KW-1185">Reference proteome</keyword>
<dbReference type="CDD" id="cd20175">
    <property type="entry name" value="ThyX"/>
    <property type="match status" value="1"/>
</dbReference>
<dbReference type="AlphaFoldDB" id="C8VXW3"/>
<dbReference type="Proteomes" id="UP000002217">
    <property type="component" value="Chromosome"/>
</dbReference>
<dbReference type="KEGG" id="dae:Dtox_3898"/>
<reference evidence="2 3" key="1">
    <citation type="journal article" date="2009" name="Stand. Genomic Sci.">
        <title>Complete genome sequence of Desulfotomaculum acetoxidans type strain (5575).</title>
        <authorList>
            <person name="Spring S."/>
            <person name="Lapidus A."/>
            <person name="Schroder M."/>
            <person name="Gleim D."/>
            <person name="Sims D."/>
            <person name="Meincke L."/>
            <person name="Glavina Del Rio T."/>
            <person name="Tice H."/>
            <person name="Copeland A."/>
            <person name="Cheng J.F."/>
            <person name="Lucas S."/>
            <person name="Chen F."/>
            <person name="Nolan M."/>
            <person name="Bruce D."/>
            <person name="Goodwin L."/>
            <person name="Pitluck S."/>
            <person name="Ivanova N."/>
            <person name="Mavromatis K."/>
            <person name="Mikhailova N."/>
            <person name="Pati A."/>
            <person name="Chen A."/>
            <person name="Palaniappan K."/>
            <person name="Land M."/>
            <person name="Hauser L."/>
            <person name="Chang Y.J."/>
            <person name="Jeffries C.D."/>
            <person name="Chain P."/>
            <person name="Saunders E."/>
            <person name="Brettin T."/>
            <person name="Detter J.C."/>
            <person name="Goker M."/>
            <person name="Bristow J."/>
            <person name="Eisen J.A."/>
            <person name="Markowitz V."/>
            <person name="Hugenholtz P."/>
            <person name="Kyrpides N.C."/>
            <person name="Klenk H.P."/>
            <person name="Han C."/>
        </authorList>
    </citation>
    <scope>NUCLEOTIDE SEQUENCE [LARGE SCALE GENOMIC DNA]</scope>
    <source>
        <strain evidence="3">ATCC 49208 / DSM 771 / VKM B-1644</strain>
    </source>
</reference>
<dbReference type="InterPro" id="IPR003669">
    <property type="entry name" value="Thymidylate_synthase_ThyX"/>
</dbReference>
<dbReference type="GO" id="GO:0070402">
    <property type="term" value="F:NADPH binding"/>
    <property type="evidence" value="ECO:0007669"/>
    <property type="project" value="TreeGrafter"/>
</dbReference>
<dbReference type="SUPFAM" id="SSF69796">
    <property type="entry name" value="Thymidylate synthase-complementing protein Thy1"/>
    <property type="match status" value="1"/>
</dbReference>
<accession>C8VXW3</accession>
<dbReference type="GO" id="GO:0006231">
    <property type="term" value="P:dTMP biosynthetic process"/>
    <property type="evidence" value="ECO:0007669"/>
    <property type="project" value="UniProtKB-UniRule"/>
</dbReference>
<dbReference type="NCBIfam" id="TIGR02170">
    <property type="entry name" value="thyX"/>
    <property type="match status" value="1"/>
</dbReference>
<organism evidence="2 3">
    <name type="scientific">Desulfofarcimen acetoxidans (strain ATCC 49208 / DSM 771 / KCTC 5769 / VKM B-1644 / 5575)</name>
    <name type="common">Desulfotomaculum acetoxidans</name>
    <dbReference type="NCBI Taxonomy" id="485916"/>
    <lineage>
        <taxon>Bacteria</taxon>
        <taxon>Bacillati</taxon>
        <taxon>Bacillota</taxon>
        <taxon>Clostridia</taxon>
        <taxon>Eubacteriales</taxon>
        <taxon>Peptococcaceae</taxon>
        <taxon>Desulfofarcimen</taxon>
    </lineage>
</organism>